<feature type="coiled-coil region" evidence="5">
    <location>
        <begin position="482"/>
        <end position="528"/>
    </location>
</feature>
<dbReference type="InterPro" id="IPR017455">
    <property type="entry name" value="Znf_FYVE-rel"/>
</dbReference>
<dbReference type="InterPro" id="IPR013083">
    <property type="entry name" value="Znf_RING/FYVE/PHD"/>
</dbReference>
<dbReference type="InterPro" id="IPR021565">
    <property type="entry name" value="Rbsn_Rab-bd"/>
</dbReference>
<dbReference type="Pfam" id="PF01363">
    <property type="entry name" value="FYVE"/>
    <property type="match status" value="1"/>
</dbReference>
<feature type="domain" description="FYVE-type" evidence="7">
    <location>
        <begin position="225"/>
        <end position="324"/>
    </location>
</feature>
<feature type="region of interest" description="Disordered" evidence="6">
    <location>
        <begin position="48"/>
        <end position="76"/>
    </location>
</feature>
<evidence type="ECO:0000256" key="2">
    <source>
        <dbReference type="ARBA" id="ARBA00022771"/>
    </source>
</evidence>
<dbReference type="VEuPathDB" id="FungiDB:GVI51_M01353"/>
<accession>A0A0W0CZ40</accession>
<keyword evidence="2 4" id="KW-0863">Zinc-finger</keyword>
<dbReference type="InterPro" id="IPR011011">
    <property type="entry name" value="Znf_FYVE_PHD"/>
</dbReference>
<dbReference type="Gene3D" id="3.30.40.10">
    <property type="entry name" value="Zinc/RING finger domain, C3HC4 (zinc finger)"/>
    <property type="match status" value="1"/>
</dbReference>
<comment type="caution">
    <text evidence="8">The sequence shown here is derived from an EMBL/GenBank/DDBJ whole genome shotgun (WGS) entry which is preliminary data.</text>
</comment>
<evidence type="ECO:0000313" key="8">
    <source>
        <dbReference type="EMBL" id="KTB08038.1"/>
    </source>
</evidence>
<dbReference type="SUPFAM" id="SSF140125">
    <property type="entry name" value="Rabenosyn-5 Rab-binding domain-like"/>
    <property type="match status" value="1"/>
</dbReference>
<dbReference type="InterPro" id="IPR052727">
    <property type="entry name" value="Rab4/Rab5_effector"/>
</dbReference>
<keyword evidence="1" id="KW-0479">Metal-binding</keyword>
<dbReference type="SUPFAM" id="SSF57903">
    <property type="entry name" value="FYVE/PHD zinc finger"/>
    <property type="match status" value="2"/>
</dbReference>
<dbReference type="GO" id="GO:0008270">
    <property type="term" value="F:zinc ion binding"/>
    <property type="evidence" value="ECO:0007669"/>
    <property type="project" value="UniProtKB-KW"/>
</dbReference>
<dbReference type="AlphaFoldDB" id="A0A0W0CZ40"/>
<dbReference type="Proteomes" id="UP000054886">
    <property type="component" value="Unassembled WGS sequence"/>
</dbReference>
<dbReference type="GO" id="GO:0032266">
    <property type="term" value="F:phosphatidylinositol-3-phosphate binding"/>
    <property type="evidence" value="ECO:0007669"/>
    <property type="project" value="EnsemblFungi"/>
</dbReference>
<evidence type="ECO:0000256" key="4">
    <source>
        <dbReference type="PROSITE-ProRule" id="PRU00091"/>
    </source>
</evidence>
<gene>
    <name evidence="8" type="ORF">AO440_003919</name>
</gene>
<dbReference type="InterPro" id="IPR036531">
    <property type="entry name" value="Rbsn_Rab-bd_sf"/>
</dbReference>
<keyword evidence="3" id="KW-0862">Zinc</keyword>
<feature type="compositionally biased region" description="Basic residues" evidence="6">
    <location>
        <begin position="61"/>
        <end position="71"/>
    </location>
</feature>
<dbReference type="GO" id="GO:0006895">
    <property type="term" value="P:Golgi to endosome transport"/>
    <property type="evidence" value="ECO:0007669"/>
    <property type="project" value="EnsemblFungi"/>
</dbReference>
<dbReference type="EMBL" id="LLZZ01000106">
    <property type="protein sequence ID" value="KTB08038.1"/>
    <property type="molecule type" value="Genomic_DNA"/>
</dbReference>
<evidence type="ECO:0000256" key="5">
    <source>
        <dbReference type="SAM" id="Coils"/>
    </source>
</evidence>
<dbReference type="GO" id="GO:0006904">
    <property type="term" value="P:vesicle docking involved in exocytosis"/>
    <property type="evidence" value="ECO:0007669"/>
    <property type="project" value="EnsemblFungi"/>
</dbReference>
<keyword evidence="5" id="KW-0175">Coiled coil</keyword>
<dbReference type="CDD" id="cd15761">
    <property type="entry name" value="FYVE1_Vac1p_like"/>
    <property type="match status" value="1"/>
</dbReference>
<dbReference type="GO" id="GO:0005829">
    <property type="term" value="C:cytosol"/>
    <property type="evidence" value="ECO:0007669"/>
    <property type="project" value="GOC"/>
</dbReference>
<dbReference type="InterPro" id="IPR000306">
    <property type="entry name" value="Znf_FYVE"/>
</dbReference>
<dbReference type="PROSITE" id="PS50178">
    <property type="entry name" value="ZF_FYVE"/>
    <property type="match status" value="1"/>
</dbReference>
<name>A0A0W0CZ40_CANGB</name>
<evidence type="ECO:0000256" key="3">
    <source>
        <dbReference type="ARBA" id="ARBA00022833"/>
    </source>
</evidence>
<dbReference type="PANTHER" id="PTHR13510:SF44">
    <property type="entry name" value="RABENOSYN-5"/>
    <property type="match status" value="1"/>
</dbReference>
<sequence>MQSGDVRPNDTQQEYSKLIQEENTKSSCPICFKECANLNELNKHLDKDHNFGNENSNGDHVKKHQNKKKSSGIRTSHHEVYNEGMSKCAYCRKKLTKSNGVSNCYHCGKLYCRSHLLWQMKLDKRARYDPQHGKFYPCCFKCTSSRPGYNDYGLTVSKTSEFSRLRSSKMEDKQLRSLQLETRLLKLIDGYISISRKYGNNLFSTVVRNSELSKYERSIVHWKDDSNVHTCNICTSEFGLVRLSRKHHCRLCGNIVCDTDGYEEEVINTRRRKTTMKKCSYQIKLRNLKSSTDDLHYNSQLRPDEEYIAELQVRLCSTCIDNLLLKRKFKRDLTKPMPPLLSRYETLHNIADVIRTILPPFQDALQKIDNERTKKVSDEKELADLSKLRVKLLRSFANYNSVNKQLCSIKPSNFSEERVKNSLLVESSYFINENILPLRSLPAVLSGEDYVMSKSEPEVKKLSELMSSDLSIKEIKQGREELMVLEEQIFQIESLVETAKRQRKFDEVATLTTNLNELNQRATELREKLGQERF</sequence>
<dbReference type="GO" id="GO:0006906">
    <property type="term" value="P:vesicle fusion"/>
    <property type="evidence" value="ECO:0007669"/>
    <property type="project" value="EnsemblFungi"/>
</dbReference>
<dbReference type="Pfam" id="PF11464">
    <property type="entry name" value="Rbsn"/>
    <property type="match status" value="1"/>
</dbReference>
<dbReference type="SMART" id="SM00064">
    <property type="entry name" value="FYVE"/>
    <property type="match status" value="2"/>
</dbReference>
<proteinExistence type="predicted"/>
<evidence type="ECO:0000256" key="1">
    <source>
        <dbReference type="ARBA" id="ARBA00022723"/>
    </source>
</evidence>
<dbReference type="PANTHER" id="PTHR13510">
    <property type="entry name" value="FYVE-FINGER-CONTAINING RAB5 EFFECTOR PROTEIN RABENOSYN-5-RELATED"/>
    <property type="match status" value="1"/>
</dbReference>
<dbReference type="GO" id="GO:0000011">
    <property type="term" value="P:vacuole inheritance"/>
    <property type="evidence" value="ECO:0007669"/>
    <property type="project" value="EnsemblFungi"/>
</dbReference>
<dbReference type="GO" id="GO:0010009">
    <property type="term" value="C:cytoplasmic side of endosome membrane"/>
    <property type="evidence" value="ECO:0007669"/>
    <property type="project" value="EnsemblFungi"/>
</dbReference>
<evidence type="ECO:0000313" key="9">
    <source>
        <dbReference type="Proteomes" id="UP000054886"/>
    </source>
</evidence>
<dbReference type="VEuPathDB" id="FungiDB:CAGL0M01452g"/>
<protein>
    <submittedName>
        <fullName evidence="8">Vacuolar segregation protein PEP7</fullName>
    </submittedName>
</protein>
<reference evidence="8 9" key="1">
    <citation type="submission" date="2015-10" db="EMBL/GenBank/DDBJ databases">
        <title>Draft genomes sequences of Candida glabrata isolates 1A, 1B, 2A, 2B, 3A and 3B.</title>
        <authorList>
            <person name="Haavelsrud O.E."/>
            <person name="Gaustad P."/>
        </authorList>
    </citation>
    <scope>NUCLEOTIDE SEQUENCE [LARGE SCALE GENOMIC DNA]</scope>
    <source>
        <strain evidence="8">910700640</strain>
    </source>
</reference>
<dbReference type="VEuPathDB" id="FungiDB:B1J91_M01452g"/>
<dbReference type="VEuPathDB" id="FungiDB:GWK60_M01353"/>
<dbReference type="Gene3D" id="4.10.860.20">
    <property type="entry name" value="Rabenosyn, Rab binding domain"/>
    <property type="match status" value="1"/>
</dbReference>
<organism evidence="8 9">
    <name type="scientific">Candida glabrata</name>
    <name type="common">Yeast</name>
    <name type="synonym">Torulopsis glabrata</name>
    <dbReference type="NCBI Taxonomy" id="5478"/>
    <lineage>
        <taxon>Eukaryota</taxon>
        <taxon>Fungi</taxon>
        <taxon>Dikarya</taxon>
        <taxon>Ascomycota</taxon>
        <taxon>Saccharomycotina</taxon>
        <taxon>Saccharomycetes</taxon>
        <taxon>Saccharomycetales</taxon>
        <taxon>Saccharomycetaceae</taxon>
        <taxon>Nakaseomyces</taxon>
    </lineage>
</organism>
<evidence type="ECO:0000259" key="7">
    <source>
        <dbReference type="PROSITE" id="PS50178"/>
    </source>
</evidence>
<evidence type="ECO:0000256" key="6">
    <source>
        <dbReference type="SAM" id="MobiDB-lite"/>
    </source>
</evidence>
<dbReference type="GO" id="GO:0006896">
    <property type="term" value="P:Golgi to vacuole transport"/>
    <property type="evidence" value="ECO:0007669"/>
    <property type="project" value="EnsemblFungi"/>
</dbReference>